<dbReference type="PROSITE" id="PS51077">
    <property type="entry name" value="HTH_ICLR"/>
    <property type="match status" value="1"/>
</dbReference>
<reference evidence="6 7" key="1">
    <citation type="submission" date="2018-06" db="EMBL/GenBank/DDBJ databases">
        <authorList>
            <consortium name="Pathogen Informatics"/>
            <person name="Doyle S."/>
        </authorList>
    </citation>
    <scope>NUCLEOTIDE SEQUENCE [LARGE SCALE GENOMIC DNA]</scope>
    <source>
        <strain evidence="6 7">NCTC10821</strain>
    </source>
</reference>
<keyword evidence="1" id="KW-0805">Transcription regulation</keyword>
<dbReference type="InterPro" id="IPR036388">
    <property type="entry name" value="WH-like_DNA-bd_sf"/>
</dbReference>
<evidence type="ECO:0000256" key="3">
    <source>
        <dbReference type="ARBA" id="ARBA00023163"/>
    </source>
</evidence>
<dbReference type="AlphaFoldDB" id="A0A378TD51"/>
<name>A0A378TD51_9MYCO</name>
<dbReference type="Pfam" id="PF01614">
    <property type="entry name" value="IclR_C"/>
    <property type="match status" value="1"/>
</dbReference>
<keyword evidence="3" id="KW-0804">Transcription</keyword>
<sequence length="264" mass="27872">MVEDGSVRVIERVCLVLDCFTKQQPRLQVGDIRDRTGLPATTVARILKNLVAQRLLEREGNDYRLGLRVLVWSAPAKAASDLIMAAGPVIDHVRDLTGETTGVYVRQGAVRVGVAATLSERSIIYNGYVGQVMPMHAGAAGKTLMAFSEQALSSALDAGLTRFTDATITDAAALRRELETVRAQGWAYASEEREPGLSSIAAPILDSAGEITATITVGGPTFRLSPAAAAEFGPLIAAAGISISQRLGYVGHLADHPAPTTNGH</sequence>
<dbReference type="SMART" id="SM00346">
    <property type="entry name" value="HTH_ICLR"/>
    <property type="match status" value="1"/>
</dbReference>
<dbReference type="EMBL" id="UGQT01000001">
    <property type="protein sequence ID" value="STZ58752.1"/>
    <property type="molecule type" value="Genomic_DNA"/>
</dbReference>
<dbReference type="Pfam" id="PF09339">
    <property type="entry name" value="HTH_IclR"/>
    <property type="match status" value="1"/>
</dbReference>
<keyword evidence="7" id="KW-1185">Reference proteome</keyword>
<dbReference type="RefSeq" id="WP_068915004.1">
    <property type="nucleotide sequence ID" value="NZ_AP022600.1"/>
</dbReference>
<dbReference type="InterPro" id="IPR029016">
    <property type="entry name" value="GAF-like_dom_sf"/>
</dbReference>
<dbReference type="SUPFAM" id="SSF55781">
    <property type="entry name" value="GAF domain-like"/>
    <property type="match status" value="1"/>
</dbReference>
<dbReference type="InterPro" id="IPR014757">
    <property type="entry name" value="Tscrpt_reg_IclR_C"/>
</dbReference>
<dbReference type="Gene3D" id="3.30.450.40">
    <property type="match status" value="1"/>
</dbReference>
<dbReference type="PANTHER" id="PTHR30136">
    <property type="entry name" value="HELIX-TURN-HELIX TRANSCRIPTIONAL REGULATOR, ICLR FAMILY"/>
    <property type="match status" value="1"/>
</dbReference>
<evidence type="ECO:0000259" key="4">
    <source>
        <dbReference type="PROSITE" id="PS51077"/>
    </source>
</evidence>
<keyword evidence="2" id="KW-0238">DNA-binding</keyword>
<proteinExistence type="predicted"/>
<dbReference type="OrthoDB" id="8479143at2"/>
<dbReference type="GO" id="GO:0003700">
    <property type="term" value="F:DNA-binding transcription factor activity"/>
    <property type="evidence" value="ECO:0007669"/>
    <property type="project" value="TreeGrafter"/>
</dbReference>
<evidence type="ECO:0000256" key="1">
    <source>
        <dbReference type="ARBA" id="ARBA00023015"/>
    </source>
</evidence>
<dbReference type="Gene3D" id="1.10.10.10">
    <property type="entry name" value="Winged helix-like DNA-binding domain superfamily/Winged helix DNA-binding domain"/>
    <property type="match status" value="1"/>
</dbReference>
<feature type="domain" description="HTH iclR-type" evidence="4">
    <location>
        <begin position="7"/>
        <end position="67"/>
    </location>
</feature>
<dbReference type="InterPro" id="IPR036390">
    <property type="entry name" value="WH_DNA-bd_sf"/>
</dbReference>
<evidence type="ECO:0000313" key="7">
    <source>
        <dbReference type="Proteomes" id="UP000254978"/>
    </source>
</evidence>
<accession>A0A378TD51</accession>
<evidence type="ECO:0000313" key="6">
    <source>
        <dbReference type="EMBL" id="STZ58752.1"/>
    </source>
</evidence>
<dbReference type="PANTHER" id="PTHR30136:SF39">
    <property type="entry name" value="TRANSCRIPTIONAL REGULATORY PROTEIN"/>
    <property type="match status" value="1"/>
</dbReference>
<dbReference type="GO" id="GO:0045892">
    <property type="term" value="P:negative regulation of DNA-templated transcription"/>
    <property type="evidence" value="ECO:0007669"/>
    <property type="project" value="TreeGrafter"/>
</dbReference>
<dbReference type="Proteomes" id="UP000254978">
    <property type="component" value="Unassembled WGS sequence"/>
</dbReference>
<evidence type="ECO:0000256" key="2">
    <source>
        <dbReference type="ARBA" id="ARBA00023125"/>
    </source>
</evidence>
<organism evidence="6 7">
    <name type="scientific">Mycolicibacterium tokaiense</name>
    <dbReference type="NCBI Taxonomy" id="39695"/>
    <lineage>
        <taxon>Bacteria</taxon>
        <taxon>Bacillati</taxon>
        <taxon>Actinomycetota</taxon>
        <taxon>Actinomycetes</taxon>
        <taxon>Mycobacteriales</taxon>
        <taxon>Mycobacteriaceae</taxon>
        <taxon>Mycolicibacterium</taxon>
    </lineage>
</organism>
<evidence type="ECO:0000259" key="5">
    <source>
        <dbReference type="PROSITE" id="PS51078"/>
    </source>
</evidence>
<feature type="domain" description="IclR-ED" evidence="5">
    <location>
        <begin position="68"/>
        <end position="249"/>
    </location>
</feature>
<dbReference type="InterPro" id="IPR050707">
    <property type="entry name" value="HTH_MetabolicPath_Reg"/>
</dbReference>
<dbReference type="GO" id="GO:0003677">
    <property type="term" value="F:DNA binding"/>
    <property type="evidence" value="ECO:0007669"/>
    <property type="project" value="UniProtKB-KW"/>
</dbReference>
<protein>
    <submittedName>
        <fullName evidence="6">Transcriptional regulator IclR</fullName>
    </submittedName>
</protein>
<gene>
    <name evidence="6" type="primary">allR_4</name>
    <name evidence="6" type="ORF">NCTC10821_02267</name>
</gene>
<dbReference type="InterPro" id="IPR005471">
    <property type="entry name" value="Tscrpt_reg_IclR_N"/>
</dbReference>
<dbReference type="SUPFAM" id="SSF46785">
    <property type="entry name" value="Winged helix' DNA-binding domain"/>
    <property type="match status" value="1"/>
</dbReference>
<dbReference type="PROSITE" id="PS51078">
    <property type="entry name" value="ICLR_ED"/>
    <property type="match status" value="1"/>
</dbReference>